<dbReference type="InterPro" id="IPR023346">
    <property type="entry name" value="Lysozyme-like_dom_sf"/>
</dbReference>
<evidence type="ECO:0000313" key="7">
    <source>
        <dbReference type="Proteomes" id="UP000271003"/>
    </source>
</evidence>
<dbReference type="InterPro" id="IPR012289">
    <property type="entry name" value="Lytic_TGlycosylase_superhlx_L"/>
</dbReference>
<comment type="similarity">
    <text evidence="1">Belongs to the transglycosylase Slt family.</text>
</comment>
<dbReference type="InterPro" id="IPR008939">
    <property type="entry name" value="Lytic_TGlycosylase_superhlx_U"/>
</dbReference>
<evidence type="ECO:0000256" key="1">
    <source>
        <dbReference type="ARBA" id="ARBA00007734"/>
    </source>
</evidence>
<dbReference type="Pfam" id="PF01464">
    <property type="entry name" value="SLT"/>
    <property type="match status" value="1"/>
</dbReference>
<protein>
    <submittedName>
        <fullName evidence="6">Lytic transglycosylase</fullName>
    </submittedName>
</protein>
<dbReference type="EMBL" id="AP018786">
    <property type="protein sequence ID" value="BBF22242.1"/>
    <property type="molecule type" value="Genomic_DNA"/>
</dbReference>
<keyword evidence="2" id="KW-0732">Signal</keyword>
<dbReference type="AlphaFoldDB" id="A0A2Z6I7L8"/>
<dbReference type="Gene3D" id="1.25.20.10">
    <property type="entry name" value="Bacterial muramidases"/>
    <property type="match status" value="1"/>
</dbReference>
<feature type="compositionally biased region" description="Polar residues" evidence="3">
    <location>
        <begin position="1"/>
        <end position="10"/>
    </location>
</feature>
<dbReference type="Proteomes" id="UP000271003">
    <property type="component" value="Chromosome"/>
</dbReference>
<dbReference type="GO" id="GO:0042597">
    <property type="term" value="C:periplasmic space"/>
    <property type="evidence" value="ECO:0007669"/>
    <property type="project" value="InterPro"/>
</dbReference>
<feature type="domain" description="Transglycosylase SLT" evidence="4">
    <location>
        <begin position="626"/>
        <end position="732"/>
    </location>
</feature>
<dbReference type="Gene3D" id="1.10.530.10">
    <property type="match status" value="1"/>
</dbReference>
<dbReference type="GO" id="GO:0004553">
    <property type="term" value="F:hydrolase activity, hydrolyzing O-glycosyl compounds"/>
    <property type="evidence" value="ECO:0007669"/>
    <property type="project" value="InterPro"/>
</dbReference>
<dbReference type="SUPFAM" id="SSF48435">
    <property type="entry name" value="Bacterial muramidases"/>
    <property type="match status" value="1"/>
</dbReference>
<accession>A0A2Z6I7L8</accession>
<dbReference type="GO" id="GO:0008933">
    <property type="term" value="F:peptidoglycan lytic transglycosylase activity"/>
    <property type="evidence" value="ECO:0007669"/>
    <property type="project" value="InterPro"/>
</dbReference>
<evidence type="ECO:0000259" key="5">
    <source>
        <dbReference type="Pfam" id="PF14718"/>
    </source>
</evidence>
<feature type="region of interest" description="Disordered" evidence="3">
    <location>
        <begin position="1"/>
        <end position="67"/>
    </location>
</feature>
<organism evidence="6 7">
    <name type="scientific">Sutterella megalosphaeroides</name>
    <dbReference type="NCBI Taxonomy" id="2494234"/>
    <lineage>
        <taxon>Bacteria</taxon>
        <taxon>Pseudomonadati</taxon>
        <taxon>Pseudomonadota</taxon>
        <taxon>Betaproteobacteria</taxon>
        <taxon>Burkholderiales</taxon>
        <taxon>Sutterellaceae</taxon>
        <taxon>Sutterella</taxon>
    </lineage>
</organism>
<name>A0A2Z6I7L8_9BURK</name>
<dbReference type="PROSITE" id="PS00922">
    <property type="entry name" value="TRANSGLYCOSYLASE"/>
    <property type="match status" value="1"/>
</dbReference>
<evidence type="ECO:0000256" key="3">
    <source>
        <dbReference type="SAM" id="MobiDB-lite"/>
    </source>
</evidence>
<dbReference type="GO" id="GO:0000270">
    <property type="term" value="P:peptidoglycan metabolic process"/>
    <property type="evidence" value="ECO:0007669"/>
    <property type="project" value="InterPro"/>
</dbReference>
<evidence type="ECO:0000256" key="2">
    <source>
        <dbReference type="ARBA" id="ARBA00022729"/>
    </source>
</evidence>
<sequence length="794" mass="88404">MKTLVGTASTDAAPEKAEATNAPAAPPATDATDTSAPGDAAAVSDADSASTVEPSEPNDPPPHGLIAVPMPERLQSLQSVDTEDEVILLESAAQVDPKDVINAVDEAFAHMRRPAETETSGAAAGQAAEAAGRVTAELINEPPPVDPLEVALFATPPEPADGIFMAARAAFQTGDLAALRENADLLVGHPLESYLELWTIELELKAAPDAATPNLRFQDFIERHQGEYVGERAAADYLRLSGPRINRTLFESVFSRLVWNRDDPDVAAWRTYYRLLETPADRQALQSAKALYRDGQATRAANQTLGDLIVRRDRSWAWDRVVLLLQKGEWDEVKRVLSYVPRPELPAPIDTLSAILDQPVAWYNRHADEIGRLPARLGVFATLRLARAQPALAAQCATSVERRLGAFWRSLLWSVIGYQGTTALNPEAVDWYAKAGNALAQRPLLVVNYRSVLGWNARAALRAGNWFSLARLIERMPKSMQEEEVWTYWRARALRARGQETQARQLFERIDGNVSFYGKLACDALGKPYAFDRAKPKVVDANPERWESETGLLRARTFYRLDLYREGHREWNWAMRGLKGADYVALAEYAKKKLLIHRMINTSERSGKDVVSIEQRYPMPHALLIERVSEAQQIPSAWVYGLIRQESRFIPSVSSSVGARGLMQVMPLTAQWIARKLGITHYDQGNLTELEMNLVLGSAYLRMLRAEFDSSYVLATAAYNAGPARARVWRRTLREPMEAAVFIETIPFYETRDYVKNVLSNMQTYSMRTAAPIENFTRFLGRVHPGTTPGSDLP</sequence>
<dbReference type="CDD" id="cd13401">
    <property type="entry name" value="Slt70-like"/>
    <property type="match status" value="1"/>
</dbReference>
<reference evidence="6 7" key="1">
    <citation type="journal article" date="2018" name="Int. J. Syst. Evol. Microbiol.">
        <title>Mesosutterella multiformis gen. nov., sp. nov., a member of the family Sutterellaceae and Sutterella megalosphaeroides sp. nov., isolated from human faeces.</title>
        <authorList>
            <person name="Sakamoto M."/>
            <person name="Ikeyama N."/>
            <person name="Kunihiro T."/>
            <person name="Iino T."/>
            <person name="Yuki M."/>
            <person name="Ohkuma M."/>
        </authorList>
    </citation>
    <scope>NUCLEOTIDE SEQUENCE [LARGE SCALE GENOMIC DNA]</scope>
    <source>
        <strain evidence="6 7">6FBBBH3</strain>
    </source>
</reference>
<dbReference type="KEGG" id="sutt:SUTMEG_01330"/>
<proteinExistence type="inferred from homology"/>
<dbReference type="PANTHER" id="PTHR37423">
    <property type="entry name" value="SOLUBLE LYTIC MUREIN TRANSGLYCOSYLASE-RELATED"/>
    <property type="match status" value="1"/>
</dbReference>
<dbReference type="PANTHER" id="PTHR37423:SF5">
    <property type="entry name" value="SOLUBLE LYTIC MUREIN TRANSGLYCOSYLASE"/>
    <property type="match status" value="1"/>
</dbReference>
<evidence type="ECO:0000259" key="4">
    <source>
        <dbReference type="Pfam" id="PF01464"/>
    </source>
</evidence>
<dbReference type="GO" id="GO:0016020">
    <property type="term" value="C:membrane"/>
    <property type="evidence" value="ECO:0007669"/>
    <property type="project" value="InterPro"/>
</dbReference>
<dbReference type="InterPro" id="IPR037061">
    <property type="entry name" value="Lytic_TGlycoase_superhlx_L_sf"/>
</dbReference>
<evidence type="ECO:0000313" key="6">
    <source>
        <dbReference type="EMBL" id="BBF22242.1"/>
    </source>
</evidence>
<dbReference type="InterPro" id="IPR008258">
    <property type="entry name" value="Transglycosylase_SLT_dom_1"/>
</dbReference>
<dbReference type="Pfam" id="PF14718">
    <property type="entry name" value="SLT_L"/>
    <property type="match status" value="1"/>
</dbReference>
<dbReference type="SUPFAM" id="SSF53955">
    <property type="entry name" value="Lysozyme-like"/>
    <property type="match status" value="1"/>
</dbReference>
<dbReference type="InterPro" id="IPR000189">
    <property type="entry name" value="Transglyc_AS"/>
</dbReference>
<feature type="compositionally biased region" description="Low complexity" evidence="3">
    <location>
        <begin position="19"/>
        <end position="50"/>
    </location>
</feature>
<keyword evidence="7" id="KW-1185">Reference proteome</keyword>
<dbReference type="Gene3D" id="1.10.1240.20">
    <property type="entry name" value="Lytic transglycosylase, superhelical linker domain"/>
    <property type="match status" value="1"/>
</dbReference>
<gene>
    <name evidence="6" type="ORF">SUTMEG_01330</name>
</gene>
<feature type="domain" description="Lytic transglycosylase superhelical linker" evidence="5">
    <location>
        <begin position="549"/>
        <end position="603"/>
    </location>
</feature>